<dbReference type="Proteomes" id="UP001596353">
    <property type="component" value="Unassembled WGS sequence"/>
</dbReference>
<keyword evidence="3" id="KW-0238">DNA-binding</keyword>
<dbReference type="PANTHER" id="PTHR30579">
    <property type="entry name" value="TRANSCRIPTIONAL REGULATOR"/>
    <property type="match status" value="1"/>
</dbReference>
<protein>
    <submittedName>
        <fullName evidence="7">LysR family transcriptional regulator</fullName>
    </submittedName>
</protein>
<gene>
    <name evidence="7" type="ORF">ACFQFQ_22180</name>
</gene>
<dbReference type="InterPro" id="IPR000847">
    <property type="entry name" value="LysR_HTH_N"/>
</dbReference>
<dbReference type="InterPro" id="IPR005119">
    <property type="entry name" value="LysR_subst-bd"/>
</dbReference>
<keyword evidence="8" id="KW-1185">Reference proteome</keyword>
<dbReference type="PANTHER" id="PTHR30579:SF3">
    <property type="entry name" value="TRANSCRIPTIONAL REGULATORY PROTEIN"/>
    <property type="match status" value="1"/>
</dbReference>
<evidence type="ECO:0000256" key="4">
    <source>
        <dbReference type="ARBA" id="ARBA00023163"/>
    </source>
</evidence>
<feature type="domain" description="HTH lysR-type" evidence="6">
    <location>
        <begin position="5"/>
        <end position="62"/>
    </location>
</feature>
<keyword evidence="5" id="KW-0472">Membrane</keyword>
<dbReference type="InterPro" id="IPR036388">
    <property type="entry name" value="WH-like_DNA-bd_sf"/>
</dbReference>
<evidence type="ECO:0000259" key="6">
    <source>
        <dbReference type="PROSITE" id="PS50931"/>
    </source>
</evidence>
<dbReference type="Pfam" id="PF03466">
    <property type="entry name" value="LysR_substrate"/>
    <property type="match status" value="1"/>
</dbReference>
<sequence length="295" mass="32302">MNNELDWGDYRIVLQIADAGSLNKAARLAGLSHPTVFRRINVIEAKLGVRLFERFRSGYRPTAAGEEIVAIARQIADLTNETERRLSGGDLRPSGVVRIATTDTLLHALLTPVLSEFRRLAPEIVLEISVSNEISDLSLREADIAIRPAAAPAEHLVGRKLGVIRQAVYGRHDLQAKGAVTDPDQPLAWIGPSPAMPYPQLHAWMKNHADDKMVVCRMNSVLGIYAAVQAGIGVAVLPAYLAGRDARLTRLGDEIDEIAVDLWLLTHADLRHTARVRAVLDYLANSDSILAQLEP</sequence>
<proteinExistence type="inferred from homology"/>
<evidence type="ECO:0000256" key="5">
    <source>
        <dbReference type="SAM" id="Phobius"/>
    </source>
</evidence>
<evidence type="ECO:0000256" key="1">
    <source>
        <dbReference type="ARBA" id="ARBA00009437"/>
    </source>
</evidence>
<reference evidence="8" key="1">
    <citation type="journal article" date="2019" name="Int. J. Syst. Evol. Microbiol.">
        <title>The Global Catalogue of Microorganisms (GCM) 10K type strain sequencing project: providing services to taxonomists for standard genome sequencing and annotation.</title>
        <authorList>
            <consortium name="The Broad Institute Genomics Platform"/>
            <consortium name="The Broad Institute Genome Sequencing Center for Infectious Disease"/>
            <person name="Wu L."/>
            <person name="Ma J."/>
        </authorList>
    </citation>
    <scope>NUCLEOTIDE SEQUENCE [LARGE SCALE GENOMIC DNA]</scope>
    <source>
        <strain evidence="8">CCUG 66188</strain>
    </source>
</reference>
<keyword evidence="2" id="KW-0805">Transcription regulation</keyword>
<dbReference type="Pfam" id="PF00126">
    <property type="entry name" value="HTH_1"/>
    <property type="match status" value="1"/>
</dbReference>
<evidence type="ECO:0000313" key="8">
    <source>
        <dbReference type="Proteomes" id="UP001596353"/>
    </source>
</evidence>
<dbReference type="Gene3D" id="3.40.190.290">
    <property type="match status" value="1"/>
</dbReference>
<comment type="caution">
    <text evidence="7">The sequence shown here is derived from an EMBL/GenBank/DDBJ whole genome shotgun (WGS) entry which is preliminary data.</text>
</comment>
<keyword evidence="5" id="KW-1133">Transmembrane helix</keyword>
<keyword evidence="5" id="KW-0812">Transmembrane</keyword>
<organism evidence="7 8">
    <name type="scientific">Sulfitobacter porphyrae</name>
    <dbReference type="NCBI Taxonomy" id="1246864"/>
    <lineage>
        <taxon>Bacteria</taxon>
        <taxon>Pseudomonadati</taxon>
        <taxon>Pseudomonadota</taxon>
        <taxon>Alphaproteobacteria</taxon>
        <taxon>Rhodobacterales</taxon>
        <taxon>Roseobacteraceae</taxon>
        <taxon>Sulfitobacter</taxon>
    </lineage>
</organism>
<dbReference type="SUPFAM" id="SSF53850">
    <property type="entry name" value="Periplasmic binding protein-like II"/>
    <property type="match status" value="1"/>
</dbReference>
<dbReference type="PROSITE" id="PS50931">
    <property type="entry name" value="HTH_LYSR"/>
    <property type="match status" value="1"/>
</dbReference>
<dbReference type="InterPro" id="IPR050176">
    <property type="entry name" value="LTTR"/>
</dbReference>
<keyword evidence="4" id="KW-0804">Transcription</keyword>
<comment type="similarity">
    <text evidence="1">Belongs to the LysR transcriptional regulatory family.</text>
</comment>
<dbReference type="SUPFAM" id="SSF46785">
    <property type="entry name" value="Winged helix' DNA-binding domain"/>
    <property type="match status" value="1"/>
</dbReference>
<dbReference type="EMBL" id="JBHSWG010000003">
    <property type="protein sequence ID" value="MFC6761548.1"/>
    <property type="molecule type" value="Genomic_DNA"/>
</dbReference>
<dbReference type="Gene3D" id="1.10.10.10">
    <property type="entry name" value="Winged helix-like DNA-binding domain superfamily/Winged helix DNA-binding domain"/>
    <property type="match status" value="1"/>
</dbReference>
<evidence type="ECO:0000313" key="7">
    <source>
        <dbReference type="EMBL" id="MFC6761548.1"/>
    </source>
</evidence>
<accession>A0ABW2B878</accession>
<evidence type="ECO:0000256" key="3">
    <source>
        <dbReference type="ARBA" id="ARBA00023125"/>
    </source>
</evidence>
<feature type="transmembrane region" description="Helical" evidence="5">
    <location>
        <begin position="222"/>
        <end position="242"/>
    </location>
</feature>
<dbReference type="InterPro" id="IPR036390">
    <property type="entry name" value="WH_DNA-bd_sf"/>
</dbReference>
<name>A0ABW2B878_9RHOB</name>
<evidence type="ECO:0000256" key="2">
    <source>
        <dbReference type="ARBA" id="ARBA00023015"/>
    </source>
</evidence>